<reference evidence="11" key="1">
    <citation type="submission" date="2020-11" db="EMBL/GenBank/DDBJ databases">
        <authorList>
            <person name="Tran Van P."/>
        </authorList>
    </citation>
    <scope>NUCLEOTIDE SEQUENCE</scope>
</reference>
<evidence type="ECO:0000256" key="2">
    <source>
        <dbReference type="ARBA" id="ARBA00022527"/>
    </source>
</evidence>
<keyword evidence="6" id="KW-0067">ATP-binding</keyword>
<dbReference type="EC" id="2.7.11.1" evidence="1"/>
<dbReference type="PANTHER" id="PTHR22983:SF6">
    <property type="entry name" value="SERINE_THREONINE-PROTEIN KINASE 36"/>
    <property type="match status" value="1"/>
</dbReference>
<dbReference type="AlphaFoldDB" id="A0A7R8Z7M1"/>
<gene>
    <name evidence="11" type="ORF">TDIB3V08_LOCUS1282</name>
</gene>
<dbReference type="GO" id="GO:0005524">
    <property type="term" value="F:ATP binding"/>
    <property type="evidence" value="ECO:0007669"/>
    <property type="project" value="UniProtKB-KW"/>
</dbReference>
<evidence type="ECO:0000256" key="4">
    <source>
        <dbReference type="ARBA" id="ARBA00022741"/>
    </source>
</evidence>
<evidence type="ECO:0000256" key="1">
    <source>
        <dbReference type="ARBA" id="ARBA00012513"/>
    </source>
</evidence>
<keyword evidence="3" id="KW-0808">Transferase</keyword>
<keyword evidence="5" id="KW-0418">Kinase</keyword>
<evidence type="ECO:0000256" key="8">
    <source>
        <dbReference type="ARBA" id="ARBA00048679"/>
    </source>
</evidence>
<evidence type="ECO:0000313" key="11">
    <source>
        <dbReference type="EMBL" id="CAD7194870.1"/>
    </source>
</evidence>
<protein>
    <recommendedName>
        <fullName evidence="1">non-specific serine/threonine protein kinase</fullName>
        <ecNumber evidence="1">2.7.11.1</ecNumber>
    </recommendedName>
</protein>
<keyword evidence="4" id="KW-0547">Nucleotide-binding</keyword>
<dbReference type="InterPro" id="IPR011009">
    <property type="entry name" value="Kinase-like_dom_sf"/>
</dbReference>
<dbReference type="InterPro" id="IPR008271">
    <property type="entry name" value="Ser/Thr_kinase_AS"/>
</dbReference>
<dbReference type="PROSITE" id="PS50011">
    <property type="entry name" value="PROTEIN_KINASE_DOM"/>
    <property type="match status" value="1"/>
</dbReference>
<evidence type="ECO:0000256" key="5">
    <source>
        <dbReference type="ARBA" id="ARBA00022777"/>
    </source>
</evidence>
<dbReference type="Pfam" id="PF00069">
    <property type="entry name" value="Pkinase"/>
    <property type="match status" value="1"/>
</dbReference>
<sequence>MTCGRTDKELRSLRQECEIQRNLNHPNIIEMLDSFETDTEIVVVTEYADKGLHEILSTEGYLSEERVQKIVCDLLSALYYLHSRRVLHRDLKPQNVLMEASGVAKLCDFGFARNMTTGTHVLTSIKGTPLYMAPELIEENPIDDNLQCHDENEDCEDTIIEEIAAKHSETTKEQENYDNETPKVFSRKIHVEE</sequence>
<dbReference type="GO" id="GO:0004674">
    <property type="term" value="F:protein serine/threonine kinase activity"/>
    <property type="evidence" value="ECO:0007669"/>
    <property type="project" value="UniProtKB-KW"/>
</dbReference>
<evidence type="ECO:0000256" key="6">
    <source>
        <dbReference type="ARBA" id="ARBA00022840"/>
    </source>
</evidence>
<evidence type="ECO:0000256" key="3">
    <source>
        <dbReference type="ARBA" id="ARBA00022679"/>
    </source>
</evidence>
<dbReference type="SMART" id="SM00220">
    <property type="entry name" value="S_TKc"/>
    <property type="match status" value="1"/>
</dbReference>
<dbReference type="GO" id="GO:0005737">
    <property type="term" value="C:cytoplasm"/>
    <property type="evidence" value="ECO:0007669"/>
    <property type="project" value="TreeGrafter"/>
</dbReference>
<feature type="region of interest" description="Disordered" evidence="9">
    <location>
        <begin position="167"/>
        <end position="193"/>
    </location>
</feature>
<name>A0A7R8Z7M1_TIMDO</name>
<dbReference type="GO" id="GO:0007224">
    <property type="term" value="P:smoothened signaling pathway"/>
    <property type="evidence" value="ECO:0007669"/>
    <property type="project" value="TreeGrafter"/>
</dbReference>
<dbReference type="PANTHER" id="PTHR22983">
    <property type="entry name" value="PROTEIN KINASE RELATED"/>
    <property type="match status" value="1"/>
</dbReference>
<feature type="domain" description="Protein kinase" evidence="10">
    <location>
        <begin position="1"/>
        <end position="193"/>
    </location>
</feature>
<dbReference type="PROSITE" id="PS00108">
    <property type="entry name" value="PROTEIN_KINASE_ST"/>
    <property type="match status" value="1"/>
</dbReference>
<dbReference type="Gene3D" id="1.10.510.10">
    <property type="entry name" value="Transferase(Phosphotransferase) domain 1"/>
    <property type="match status" value="1"/>
</dbReference>
<dbReference type="SUPFAM" id="SSF56112">
    <property type="entry name" value="Protein kinase-like (PK-like)"/>
    <property type="match status" value="1"/>
</dbReference>
<evidence type="ECO:0000256" key="9">
    <source>
        <dbReference type="SAM" id="MobiDB-lite"/>
    </source>
</evidence>
<organism evidence="11">
    <name type="scientific">Timema douglasi</name>
    <name type="common">Walking stick</name>
    <dbReference type="NCBI Taxonomy" id="61478"/>
    <lineage>
        <taxon>Eukaryota</taxon>
        <taxon>Metazoa</taxon>
        <taxon>Ecdysozoa</taxon>
        <taxon>Arthropoda</taxon>
        <taxon>Hexapoda</taxon>
        <taxon>Insecta</taxon>
        <taxon>Pterygota</taxon>
        <taxon>Neoptera</taxon>
        <taxon>Polyneoptera</taxon>
        <taxon>Phasmatodea</taxon>
        <taxon>Timematodea</taxon>
        <taxon>Timematoidea</taxon>
        <taxon>Timematidae</taxon>
        <taxon>Timema</taxon>
    </lineage>
</organism>
<proteinExistence type="predicted"/>
<comment type="catalytic activity">
    <reaction evidence="8">
        <text>L-seryl-[protein] + ATP = O-phospho-L-seryl-[protein] + ADP + H(+)</text>
        <dbReference type="Rhea" id="RHEA:17989"/>
        <dbReference type="Rhea" id="RHEA-COMP:9863"/>
        <dbReference type="Rhea" id="RHEA-COMP:11604"/>
        <dbReference type="ChEBI" id="CHEBI:15378"/>
        <dbReference type="ChEBI" id="CHEBI:29999"/>
        <dbReference type="ChEBI" id="CHEBI:30616"/>
        <dbReference type="ChEBI" id="CHEBI:83421"/>
        <dbReference type="ChEBI" id="CHEBI:456216"/>
        <dbReference type="EC" id="2.7.11.1"/>
    </reaction>
</comment>
<comment type="catalytic activity">
    <reaction evidence="7">
        <text>L-threonyl-[protein] + ATP = O-phospho-L-threonyl-[protein] + ADP + H(+)</text>
        <dbReference type="Rhea" id="RHEA:46608"/>
        <dbReference type="Rhea" id="RHEA-COMP:11060"/>
        <dbReference type="Rhea" id="RHEA-COMP:11605"/>
        <dbReference type="ChEBI" id="CHEBI:15378"/>
        <dbReference type="ChEBI" id="CHEBI:30013"/>
        <dbReference type="ChEBI" id="CHEBI:30616"/>
        <dbReference type="ChEBI" id="CHEBI:61977"/>
        <dbReference type="ChEBI" id="CHEBI:456216"/>
        <dbReference type="EC" id="2.7.11.1"/>
    </reaction>
</comment>
<accession>A0A7R8Z7M1</accession>
<keyword evidence="2" id="KW-0723">Serine/threonine-protein kinase</keyword>
<dbReference type="EMBL" id="OA564592">
    <property type="protein sequence ID" value="CAD7194870.1"/>
    <property type="molecule type" value="Genomic_DNA"/>
</dbReference>
<evidence type="ECO:0000259" key="10">
    <source>
        <dbReference type="PROSITE" id="PS50011"/>
    </source>
</evidence>
<dbReference type="InterPro" id="IPR000719">
    <property type="entry name" value="Prot_kinase_dom"/>
</dbReference>
<evidence type="ECO:0000256" key="7">
    <source>
        <dbReference type="ARBA" id="ARBA00047899"/>
    </source>
</evidence>